<dbReference type="EMBL" id="CADIKB010000080">
    <property type="protein sequence ID" value="CAB3742179.1"/>
    <property type="molecule type" value="Genomic_DNA"/>
</dbReference>
<reference evidence="1 2" key="1">
    <citation type="submission" date="2020-04" db="EMBL/GenBank/DDBJ databases">
        <authorList>
            <person name="De Canck E."/>
        </authorList>
    </citation>
    <scope>NUCLEOTIDE SEQUENCE [LARGE SCALE GENOMIC DNA]</scope>
    <source>
        <strain evidence="1 2">LMG 22037</strain>
    </source>
</reference>
<dbReference type="Gene3D" id="3.60.15.10">
    <property type="entry name" value="Ribonuclease Z/Hydroxyacylglutathione hydrolase-like"/>
    <property type="match status" value="1"/>
</dbReference>
<protein>
    <submittedName>
        <fullName evidence="1">Uncharacterized protein</fullName>
    </submittedName>
</protein>
<dbReference type="Proteomes" id="UP000494249">
    <property type="component" value="Unassembled WGS sequence"/>
</dbReference>
<accession>A0A6J5CRR1</accession>
<proteinExistence type="predicted"/>
<gene>
    <name evidence="1" type="ORF">LMG22037_06577</name>
</gene>
<organism evidence="1 2">
    <name type="scientific">Paraburkholderia phenoliruptrix</name>
    <dbReference type="NCBI Taxonomy" id="252970"/>
    <lineage>
        <taxon>Bacteria</taxon>
        <taxon>Pseudomonadati</taxon>
        <taxon>Pseudomonadota</taxon>
        <taxon>Betaproteobacteria</taxon>
        <taxon>Burkholderiales</taxon>
        <taxon>Burkholderiaceae</taxon>
        <taxon>Paraburkholderia</taxon>
    </lineage>
</organism>
<name>A0A6J5CRR1_9BURK</name>
<evidence type="ECO:0000313" key="1">
    <source>
        <dbReference type="EMBL" id="CAB3742179.1"/>
    </source>
</evidence>
<evidence type="ECO:0000313" key="2">
    <source>
        <dbReference type="Proteomes" id="UP000494249"/>
    </source>
</evidence>
<sequence length="192" mass="21120">MDSAKTPEAVEESAFDSALSSIFRAVKAATAYIKSLWGEEYFPPEPTSRENEMSVVQSAVLNGHRVMLTGDAGREALQEVIDYAPFVGLALPGIRYFQVPHHGGRHNVSTEVLDQLLGPRLNSMPDKHHWNAICSSAKADEDHPRKSVIRAVLHRGGHWAATESQNIRIGAGITRDGWVPIPQAAYPEDQEN</sequence>
<dbReference type="AlphaFoldDB" id="A0A6J5CRR1"/>
<dbReference type="InterPro" id="IPR036866">
    <property type="entry name" value="RibonucZ/Hydroxyglut_hydro"/>
</dbReference>